<dbReference type="KEGG" id="dhe:111604928"/>
<accession>A0A6J1MC89</accession>
<evidence type="ECO:0000313" key="2">
    <source>
        <dbReference type="Proteomes" id="UP000504633"/>
    </source>
</evidence>
<feature type="region of interest" description="Disordered" evidence="1">
    <location>
        <begin position="276"/>
        <end position="296"/>
    </location>
</feature>
<gene>
    <name evidence="3" type="primary">LOC111604928</name>
</gene>
<sequence length="595" mass="67962">MSSTKRLSLSQVALQSSCAQNALNSMRRFCQSSQSVATVRQRRQIDCPKGTAPIDKSRLPTHKPTYGGQLSKVIGVKKTLINQMQGMVQKLKPRLLSKGALMSQKGNNSRYQIYGQTRLFSSMSSLASNSNMLQPISKQLRQLQRRRMAAVTIKSVTQQRYNQIGSMQERRNGQLAKDISRSIQSELMEVDINTKRLISCARVKPGFLTNCDQRVEQNEKLQKQQQLQQQHMQLKLHHQQAYQQNHPLRFNPLEGWNHPRTMKPAKRTVDDDYISTQRTQSEKEQEVEPEQLQEESILRSRRLKSKLGELYASSNKMRSNKYRKLQYHNSLPSESALSTMDHNAIHDIANKNEREQECQEPSAFIKRMDDEHYQTKMAGNLMSASQRVFNKRFEGYPDSEARGKTNRLLIDKNAVKPLPPKGQVVTTSASEPSLPSNSQSVPETRPLTARSFGMPVGASVSSTTRVKRAVPKVRSHKKLFKKLGQTPVKSSKADVPQRSSTVRFNNNSNPNLSRPTHANYEQHLRQVCEMPRGPLRMGEMREPQKSDENYTSCLQNDVRMPSEYTKESAVRRLGIAVDRRDAYGSHTFSQQRMHV</sequence>
<feature type="compositionally biased region" description="Basic residues" evidence="1">
    <location>
        <begin position="465"/>
        <end position="481"/>
    </location>
</feature>
<feature type="compositionally biased region" description="Polar residues" evidence="1">
    <location>
        <begin position="424"/>
        <end position="442"/>
    </location>
</feature>
<feature type="compositionally biased region" description="Polar residues" evidence="1">
    <location>
        <begin position="497"/>
        <end position="516"/>
    </location>
</feature>
<name>A0A6J1MC89_DROHY</name>
<dbReference type="GeneID" id="111604928"/>
<protein>
    <submittedName>
        <fullName evidence="3">Uncharacterized protein LOC111604928</fullName>
    </submittedName>
</protein>
<dbReference type="RefSeq" id="XP_023178965.2">
    <property type="nucleotide sequence ID" value="XM_023323197.2"/>
</dbReference>
<dbReference type="OrthoDB" id="7851717at2759"/>
<evidence type="ECO:0000256" key="1">
    <source>
        <dbReference type="SAM" id="MobiDB-lite"/>
    </source>
</evidence>
<feature type="region of interest" description="Disordered" evidence="1">
    <location>
        <begin position="413"/>
        <end position="516"/>
    </location>
</feature>
<keyword evidence="2" id="KW-1185">Reference proteome</keyword>
<proteinExistence type="predicted"/>
<reference evidence="3" key="1">
    <citation type="submission" date="2025-08" db="UniProtKB">
        <authorList>
            <consortium name="RefSeq"/>
        </authorList>
    </citation>
    <scope>IDENTIFICATION</scope>
    <source>
        <strain evidence="3">15085-1641.00</strain>
        <tissue evidence="3">Whole body</tissue>
    </source>
</reference>
<evidence type="ECO:0000313" key="3">
    <source>
        <dbReference type="RefSeq" id="XP_023178965.2"/>
    </source>
</evidence>
<dbReference type="Proteomes" id="UP000504633">
    <property type="component" value="Unplaced"/>
</dbReference>
<dbReference type="OMA" id="DPMQGWK"/>
<organism evidence="2 3">
    <name type="scientific">Drosophila hydei</name>
    <name type="common">Fruit fly</name>
    <dbReference type="NCBI Taxonomy" id="7224"/>
    <lineage>
        <taxon>Eukaryota</taxon>
        <taxon>Metazoa</taxon>
        <taxon>Ecdysozoa</taxon>
        <taxon>Arthropoda</taxon>
        <taxon>Hexapoda</taxon>
        <taxon>Insecta</taxon>
        <taxon>Pterygota</taxon>
        <taxon>Neoptera</taxon>
        <taxon>Endopterygota</taxon>
        <taxon>Diptera</taxon>
        <taxon>Brachycera</taxon>
        <taxon>Muscomorpha</taxon>
        <taxon>Ephydroidea</taxon>
        <taxon>Drosophilidae</taxon>
        <taxon>Drosophila</taxon>
    </lineage>
</organism>
<dbReference type="AlphaFoldDB" id="A0A6J1MC89"/>